<accession>A0ABW5L0F9</accession>
<evidence type="ECO:0000313" key="1">
    <source>
        <dbReference type="EMBL" id="MFD2554386.1"/>
    </source>
</evidence>
<dbReference type="EMBL" id="JBHULD010000008">
    <property type="protein sequence ID" value="MFD2554386.1"/>
    <property type="molecule type" value="Genomic_DNA"/>
</dbReference>
<evidence type="ECO:0000313" key="2">
    <source>
        <dbReference type="Proteomes" id="UP001597440"/>
    </source>
</evidence>
<comment type="caution">
    <text evidence="1">The sequence shown here is derived from an EMBL/GenBank/DDBJ whole genome shotgun (WGS) entry which is preliminary data.</text>
</comment>
<dbReference type="Proteomes" id="UP001597440">
    <property type="component" value="Unassembled WGS sequence"/>
</dbReference>
<keyword evidence="2" id="KW-1185">Reference proteome</keyword>
<protein>
    <submittedName>
        <fullName evidence="1">Uncharacterized protein</fullName>
    </submittedName>
</protein>
<name>A0ABW5L0F9_9SPHI</name>
<sequence>MKILKFLLLIMFPWNLQSTDLSDSISVGVPRDTIDKIFYSVEAPLEPKGGMDLFFDRLARFLEPSAERSGTYLYFYVAKNGKLYVENVSPTSMVINDFISREKPWSPGIHSGQAKLTCVYVKLPIQEGEKPVYNRHTAYEELYKSNHFGLYYSYVYPDFPYVDEVVSVINDNGQYSAPIIHKGNNTKDLVSFLIGSNTSAEESSIQTGRIYFYLLPK</sequence>
<organism evidence="1 2">
    <name type="scientific">Sphingobacterium tabacisoli</name>
    <dbReference type="NCBI Taxonomy" id="2044855"/>
    <lineage>
        <taxon>Bacteria</taxon>
        <taxon>Pseudomonadati</taxon>
        <taxon>Bacteroidota</taxon>
        <taxon>Sphingobacteriia</taxon>
        <taxon>Sphingobacteriales</taxon>
        <taxon>Sphingobacteriaceae</taxon>
        <taxon>Sphingobacterium</taxon>
    </lineage>
</organism>
<dbReference type="RefSeq" id="WP_210355820.1">
    <property type="nucleotide sequence ID" value="NZ_JAEQMU010000006.1"/>
</dbReference>
<gene>
    <name evidence="1" type="ORF">ACFSQW_08285</name>
</gene>
<reference evidence="2" key="1">
    <citation type="journal article" date="2019" name="Int. J. Syst. Evol. Microbiol.">
        <title>The Global Catalogue of Microorganisms (GCM) 10K type strain sequencing project: providing services to taxonomists for standard genome sequencing and annotation.</title>
        <authorList>
            <consortium name="The Broad Institute Genomics Platform"/>
            <consortium name="The Broad Institute Genome Sequencing Center for Infectious Disease"/>
            <person name="Wu L."/>
            <person name="Ma J."/>
        </authorList>
    </citation>
    <scope>NUCLEOTIDE SEQUENCE [LARGE SCALE GENOMIC DNA]</scope>
    <source>
        <strain evidence="2">KCTC 52298</strain>
    </source>
</reference>
<proteinExistence type="predicted"/>